<dbReference type="EMBL" id="JXSQ01000014">
    <property type="protein sequence ID" value="KIP52142.1"/>
    <property type="molecule type" value="Genomic_DNA"/>
</dbReference>
<evidence type="ECO:0000256" key="1">
    <source>
        <dbReference type="ARBA" id="ARBA00004193"/>
    </source>
</evidence>
<dbReference type="SUPFAM" id="SSF53850">
    <property type="entry name" value="Periplasmic binding protein-like II"/>
    <property type="match status" value="1"/>
</dbReference>
<dbReference type="RefSeq" id="WP_042544448.1">
    <property type="nucleotide sequence ID" value="NZ_JXSQ01000014.1"/>
</dbReference>
<proteinExistence type="inferred from homology"/>
<dbReference type="GO" id="GO:1904680">
    <property type="term" value="F:peptide transmembrane transporter activity"/>
    <property type="evidence" value="ECO:0007669"/>
    <property type="project" value="TreeGrafter"/>
</dbReference>
<dbReference type="PANTHER" id="PTHR30290">
    <property type="entry name" value="PERIPLASMIC BINDING COMPONENT OF ABC TRANSPORTER"/>
    <property type="match status" value="1"/>
</dbReference>
<evidence type="ECO:0000313" key="7">
    <source>
        <dbReference type="EMBL" id="KIP52142.1"/>
    </source>
</evidence>
<keyword evidence="3" id="KW-0813">Transport</keyword>
<gene>
    <name evidence="7" type="ORF">SD72_10685</name>
</gene>
<sequence>MHSPHRSRAAAAAAGLGIASLALLTACSPPSAGTGGGGDASIITVAETTAPSSLDPQRSSMFADRFAWQLSYECLMTTSPDGEVQPSLATGYELSEDSLEYTFTLRDGVKFSNGDTLDADDVVYTFERLTESPERIDIELFPTLSHAEKVDDMTVKFVLKSPDAGFINNMGNPLVWGCSILSAAAEGDNLTTNMVGTGPWTQVAYEPETSLEFERNEEYWGEQAKSEALNILYMPNMGTQVSNLKAGKVDIVFPDQGGVADLEKEGFTVTNVNTDSTIFLQINNTKAPFDNPKVLQAMALAFDRQELADKAYGGAAQPSGYLPPSLAWAPKVEDLPNHTQDLEKANALIKEAGFESGVDLNLVYINGYDPGTNDLLAVMQDQLAKAGFNVELDPLEAAAWSERRGDLNAYELSWNAQSYYSNPYQYVAPVPGRQGDVPESLQTLIDNAWSASSETEYQEALSAIAVHEAEIVYPTLTLLARDMFVAHDAKVKGVEIPSSQSRTFLAQVTK</sequence>
<feature type="domain" description="Solute-binding protein family 5" evidence="6">
    <location>
        <begin position="83"/>
        <end position="427"/>
    </location>
</feature>
<dbReference type="InterPro" id="IPR000914">
    <property type="entry name" value="SBP_5_dom"/>
</dbReference>
<dbReference type="GO" id="GO:0015833">
    <property type="term" value="P:peptide transport"/>
    <property type="evidence" value="ECO:0007669"/>
    <property type="project" value="TreeGrafter"/>
</dbReference>
<evidence type="ECO:0000256" key="2">
    <source>
        <dbReference type="ARBA" id="ARBA00005695"/>
    </source>
</evidence>
<comment type="subcellular location">
    <subcellularLocation>
        <location evidence="1">Cell membrane</location>
        <topology evidence="1">Lipid-anchor</topology>
    </subcellularLocation>
</comment>
<organism evidence="7 8">
    <name type="scientific">Leucobacter komagatae</name>
    <dbReference type="NCBI Taxonomy" id="55969"/>
    <lineage>
        <taxon>Bacteria</taxon>
        <taxon>Bacillati</taxon>
        <taxon>Actinomycetota</taxon>
        <taxon>Actinomycetes</taxon>
        <taxon>Micrococcales</taxon>
        <taxon>Microbacteriaceae</taxon>
        <taxon>Leucobacter</taxon>
    </lineage>
</organism>
<dbReference type="CDD" id="cd00995">
    <property type="entry name" value="PBP2_NikA_DppA_OppA_like"/>
    <property type="match status" value="1"/>
</dbReference>
<evidence type="ECO:0000256" key="4">
    <source>
        <dbReference type="ARBA" id="ARBA00022729"/>
    </source>
</evidence>
<dbReference type="PROSITE" id="PS51257">
    <property type="entry name" value="PROKAR_LIPOPROTEIN"/>
    <property type="match status" value="1"/>
</dbReference>
<name>A0A0D0ILU8_9MICO</name>
<evidence type="ECO:0000256" key="5">
    <source>
        <dbReference type="SAM" id="SignalP"/>
    </source>
</evidence>
<keyword evidence="4 5" id="KW-0732">Signal</keyword>
<evidence type="ECO:0000313" key="8">
    <source>
        <dbReference type="Proteomes" id="UP000032120"/>
    </source>
</evidence>
<dbReference type="InterPro" id="IPR039424">
    <property type="entry name" value="SBP_5"/>
</dbReference>
<feature type="chain" id="PRO_5002212785" description="Solute-binding protein family 5 domain-containing protein" evidence="5">
    <location>
        <begin position="33"/>
        <end position="510"/>
    </location>
</feature>
<dbReference type="Pfam" id="PF00496">
    <property type="entry name" value="SBP_bac_5"/>
    <property type="match status" value="1"/>
</dbReference>
<evidence type="ECO:0000259" key="6">
    <source>
        <dbReference type="Pfam" id="PF00496"/>
    </source>
</evidence>
<feature type="signal peptide" evidence="5">
    <location>
        <begin position="1"/>
        <end position="32"/>
    </location>
</feature>
<dbReference type="Gene3D" id="3.40.190.10">
    <property type="entry name" value="Periplasmic binding protein-like II"/>
    <property type="match status" value="1"/>
</dbReference>
<dbReference type="PANTHER" id="PTHR30290:SF10">
    <property type="entry name" value="PERIPLASMIC OLIGOPEPTIDE-BINDING PROTEIN-RELATED"/>
    <property type="match status" value="1"/>
</dbReference>
<dbReference type="PROSITE" id="PS01040">
    <property type="entry name" value="SBP_BACTERIAL_5"/>
    <property type="match status" value="1"/>
</dbReference>
<dbReference type="InterPro" id="IPR023765">
    <property type="entry name" value="SBP_5_CS"/>
</dbReference>
<comment type="similarity">
    <text evidence="2">Belongs to the bacterial solute-binding protein 5 family.</text>
</comment>
<dbReference type="Proteomes" id="UP000032120">
    <property type="component" value="Unassembled WGS sequence"/>
</dbReference>
<comment type="caution">
    <text evidence="7">The sequence shown here is derived from an EMBL/GenBank/DDBJ whole genome shotgun (WGS) entry which is preliminary data.</text>
</comment>
<dbReference type="OrthoDB" id="3225986at2"/>
<accession>A0A0D0ILU8</accession>
<dbReference type="GO" id="GO:0005886">
    <property type="term" value="C:plasma membrane"/>
    <property type="evidence" value="ECO:0007669"/>
    <property type="project" value="UniProtKB-SubCell"/>
</dbReference>
<dbReference type="Gene3D" id="3.10.105.10">
    <property type="entry name" value="Dipeptide-binding Protein, Domain 3"/>
    <property type="match status" value="1"/>
</dbReference>
<reference evidence="7 8" key="1">
    <citation type="submission" date="2015-01" db="EMBL/GenBank/DDBJ databases">
        <title>Draft genome sequence of Leucobacter komagatae strain VKM ST2845.</title>
        <authorList>
            <person name="Karlyshev A.V."/>
            <person name="Kudryashova E.B."/>
        </authorList>
    </citation>
    <scope>NUCLEOTIDE SEQUENCE [LARGE SCALE GENOMIC DNA]</scope>
    <source>
        <strain evidence="7 8">VKM ST2845</strain>
    </source>
</reference>
<evidence type="ECO:0000256" key="3">
    <source>
        <dbReference type="ARBA" id="ARBA00022448"/>
    </source>
</evidence>
<dbReference type="Gene3D" id="3.90.76.10">
    <property type="entry name" value="Dipeptide-binding Protein, Domain 1"/>
    <property type="match status" value="1"/>
</dbReference>
<keyword evidence="8" id="KW-1185">Reference proteome</keyword>
<protein>
    <recommendedName>
        <fullName evidence="6">Solute-binding protein family 5 domain-containing protein</fullName>
    </recommendedName>
</protein>
<dbReference type="AlphaFoldDB" id="A0A0D0ILU8"/>